<dbReference type="STRING" id="98765.A0A2R6P5L2"/>
<feature type="region of interest" description="Disordered" evidence="1">
    <location>
        <begin position="565"/>
        <end position="595"/>
    </location>
</feature>
<protein>
    <submittedName>
        <fullName evidence="3">Uncharacterized protein</fullName>
    </submittedName>
</protein>
<evidence type="ECO:0000313" key="3">
    <source>
        <dbReference type="EMBL" id="PSR85850.1"/>
    </source>
</evidence>
<feature type="region of interest" description="Disordered" evidence="1">
    <location>
        <begin position="310"/>
        <end position="350"/>
    </location>
</feature>
<sequence>MSFTAAILDLVEILASGRNPADANVNVDPALGLIIAREILYATSFGMRFLFFWAFVSWIPYGETPPRNGLMHNGSWGRWGFLGMILQWTSLAAIFLITILQIIYRVDNALQNFGPVYELEGGLQITLSFVFILKLLLNSYLAALHSAPLNFRWMALIHYLPVIVALMLSVGMGVGNVLEFLFSETVLGRFLQAIELYILILYVMIYTFFHLRHIPSMPVPTRRINRSSSFHGLPPAGSPDSGFQIQTPYVSTPDLVSAIQRRQPYDEAEKSQRSHRPSLINTRASSISRISTWLIPGRFSRRGFPLGSPGIANDRLWNQDEAERGMSPDDDGKMQRDSFDQSLAEPKQSAKYQDPMFTAILRGSGSTGDLLSARKSTPALPSLTVPPPALYRTSGADFVMPPTPMSSDRLTDSPIYGLSGIIRPARRPPSPAEQTQPIDDPYTYFDQSARSSGISGLLRQQAELDRSIAALKLFSDITEASESQRSSVETVVLDTPKPVSASQSDFSLSIFPEPPWGRASVDTVRTLAPTQAGADINAAGADLGSLEGQDFGLLAPPVMLGASGDHSRSLSVPFSETGDVETSGRSPRTDSAGTQYEITSFIGGMSRFTYQDQ</sequence>
<gene>
    <name evidence="3" type="ORF">PHLCEN_2v5326</name>
</gene>
<feature type="transmembrane region" description="Helical" evidence="2">
    <location>
        <begin position="156"/>
        <end position="178"/>
    </location>
</feature>
<evidence type="ECO:0000256" key="1">
    <source>
        <dbReference type="SAM" id="MobiDB-lite"/>
    </source>
</evidence>
<reference evidence="3 4" key="1">
    <citation type="submission" date="2018-02" db="EMBL/GenBank/DDBJ databases">
        <title>Genome sequence of the basidiomycete white-rot fungus Phlebia centrifuga.</title>
        <authorList>
            <person name="Granchi Z."/>
            <person name="Peng M."/>
            <person name="de Vries R.P."/>
            <person name="Hilden K."/>
            <person name="Makela M.R."/>
            <person name="Grigoriev I."/>
            <person name="Riley R."/>
        </authorList>
    </citation>
    <scope>NUCLEOTIDE SEQUENCE [LARGE SCALE GENOMIC DNA]</scope>
    <source>
        <strain evidence="3 4">FBCC195</strain>
    </source>
</reference>
<feature type="region of interest" description="Disordered" evidence="1">
    <location>
        <begin position="262"/>
        <end position="281"/>
    </location>
</feature>
<organism evidence="3 4">
    <name type="scientific">Hermanssonia centrifuga</name>
    <dbReference type="NCBI Taxonomy" id="98765"/>
    <lineage>
        <taxon>Eukaryota</taxon>
        <taxon>Fungi</taxon>
        <taxon>Dikarya</taxon>
        <taxon>Basidiomycota</taxon>
        <taxon>Agaricomycotina</taxon>
        <taxon>Agaricomycetes</taxon>
        <taxon>Polyporales</taxon>
        <taxon>Meruliaceae</taxon>
        <taxon>Hermanssonia</taxon>
    </lineage>
</organism>
<evidence type="ECO:0000313" key="4">
    <source>
        <dbReference type="Proteomes" id="UP000186601"/>
    </source>
</evidence>
<evidence type="ECO:0000256" key="2">
    <source>
        <dbReference type="SAM" id="Phobius"/>
    </source>
</evidence>
<keyword evidence="2" id="KW-0472">Membrane</keyword>
<feature type="compositionally biased region" description="Basic and acidic residues" evidence="1">
    <location>
        <begin position="263"/>
        <end position="272"/>
    </location>
</feature>
<feature type="transmembrane region" description="Helical" evidence="2">
    <location>
        <begin position="39"/>
        <end position="59"/>
    </location>
</feature>
<feature type="compositionally biased region" description="Polar residues" evidence="1">
    <location>
        <begin position="583"/>
        <end position="595"/>
    </location>
</feature>
<accession>A0A2R6P5L2</accession>
<name>A0A2R6P5L2_9APHY</name>
<dbReference type="OrthoDB" id="2564696at2759"/>
<dbReference type="Proteomes" id="UP000186601">
    <property type="component" value="Unassembled WGS sequence"/>
</dbReference>
<comment type="caution">
    <text evidence="3">The sequence shown here is derived from an EMBL/GenBank/DDBJ whole genome shotgun (WGS) entry which is preliminary data.</text>
</comment>
<keyword evidence="2" id="KW-1133">Transmembrane helix</keyword>
<proteinExistence type="predicted"/>
<keyword evidence="2" id="KW-0812">Transmembrane</keyword>
<dbReference type="AlphaFoldDB" id="A0A2R6P5L2"/>
<dbReference type="EMBL" id="MLYV02000523">
    <property type="protein sequence ID" value="PSR85850.1"/>
    <property type="molecule type" value="Genomic_DNA"/>
</dbReference>
<feature type="transmembrane region" description="Helical" evidence="2">
    <location>
        <begin position="123"/>
        <end position="144"/>
    </location>
</feature>
<keyword evidence="4" id="KW-1185">Reference proteome</keyword>
<feature type="compositionally biased region" description="Basic and acidic residues" evidence="1">
    <location>
        <begin position="317"/>
        <end position="339"/>
    </location>
</feature>
<feature type="transmembrane region" description="Helical" evidence="2">
    <location>
        <begin position="190"/>
        <end position="209"/>
    </location>
</feature>
<feature type="transmembrane region" description="Helical" evidence="2">
    <location>
        <begin position="79"/>
        <end position="103"/>
    </location>
</feature>